<name>A0A7R9PPD3_TIMGE</name>
<protein>
    <submittedName>
        <fullName evidence="1">Uncharacterized protein</fullName>
    </submittedName>
</protein>
<reference evidence="1" key="1">
    <citation type="submission" date="2020-11" db="EMBL/GenBank/DDBJ databases">
        <authorList>
            <person name="Tran Van P."/>
        </authorList>
    </citation>
    <scope>NUCLEOTIDE SEQUENCE</scope>
</reference>
<sequence length="397" mass="43475">MTGRSKFESLSRCSEGRGLRCLLASSAGIDLLQSLCLYVRCCYVCECVCVCVLFVKTRAGESTSRLGKQRVFQQRCGSQDRFPIWPRKDINEEIEASPFTLIHNHNWGICSTISRARKRFETEVLEEVDFVLVLLTNDVCGMRDIAVSRKIACVQTTITGKISSTLVRSLLSREAGGRKKTYLKSTPDRDSNLDLPVIGSIVFCETSALDHAVTKAGFVRSIDRRCRLKFKKWRRRAMEKEGGDGGGEKGGGQQDAASLLDAASLFGQFHAHILSDMALTLHCSTMVWAISLGHSVIHCSANSACGTLVHHGDELGVPLGHSTKRHVSLLNKNTNAVDTQARKRTGTTAHRDYLHLIECVIASIRLSGYPATPQHDAVASGGCGQCDTGPTFNLCKL</sequence>
<dbReference type="AlphaFoldDB" id="A0A7R9PPD3"/>
<organism evidence="1">
    <name type="scientific">Timema genevievae</name>
    <name type="common">Walking stick</name>
    <dbReference type="NCBI Taxonomy" id="629358"/>
    <lineage>
        <taxon>Eukaryota</taxon>
        <taxon>Metazoa</taxon>
        <taxon>Ecdysozoa</taxon>
        <taxon>Arthropoda</taxon>
        <taxon>Hexapoda</taxon>
        <taxon>Insecta</taxon>
        <taxon>Pterygota</taxon>
        <taxon>Neoptera</taxon>
        <taxon>Polyneoptera</taxon>
        <taxon>Phasmatodea</taxon>
        <taxon>Timematodea</taxon>
        <taxon>Timematoidea</taxon>
        <taxon>Timematidae</taxon>
        <taxon>Timema</taxon>
    </lineage>
</organism>
<proteinExistence type="predicted"/>
<evidence type="ECO:0000313" key="1">
    <source>
        <dbReference type="EMBL" id="CAD7602569.1"/>
    </source>
</evidence>
<accession>A0A7R9PPD3</accession>
<dbReference type="EMBL" id="OE843229">
    <property type="protein sequence ID" value="CAD7602569.1"/>
    <property type="molecule type" value="Genomic_DNA"/>
</dbReference>
<gene>
    <name evidence="1" type="ORF">TGEB3V08_LOCUS8395</name>
</gene>